<keyword evidence="3" id="KW-0597">Phosphoprotein</keyword>
<keyword evidence="6 11" id="KW-0418">Kinase</keyword>
<feature type="transmembrane region" description="Helical" evidence="9">
    <location>
        <begin position="13"/>
        <end position="34"/>
    </location>
</feature>
<evidence type="ECO:0000256" key="5">
    <source>
        <dbReference type="ARBA" id="ARBA00022741"/>
    </source>
</evidence>
<dbReference type="InterPro" id="IPR036890">
    <property type="entry name" value="HATPase_C_sf"/>
</dbReference>
<dbReference type="InterPro" id="IPR003594">
    <property type="entry name" value="HATPase_dom"/>
</dbReference>
<evidence type="ECO:0000256" key="8">
    <source>
        <dbReference type="ARBA" id="ARBA00023012"/>
    </source>
</evidence>
<evidence type="ECO:0000256" key="4">
    <source>
        <dbReference type="ARBA" id="ARBA00022679"/>
    </source>
</evidence>
<dbReference type="PRINTS" id="PR00344">
    <property type="entry name" value="BCTRLSENSOR"/>
</dbReference>
<keyword evidence="9" id="KW-0472">Membrane</keyword>
<evidence type="ECO:0000259" key="10">
    <source>
        <dbReference type="PROSITE" id="PS50109"/>
    </source>
</evidence>
<dbReference type="GO" id="GO:0005524">
    <property type="term" value="F:ATP binding"/>
    <property type="evidence" value="ECO:0007669"/>
    <property type="project" value="UniProtKB-KW"/>
</dbReference>
<dbReference type="EMBL" id="SNYV01000016">
    <property type="protein sequence ID" value="TDQ75872.1"/>
    <property type="molecule type" value="Genomic_DNA"/>
</dbReference>
<reference evidence="11 12" key="1">
    <citation type="submission" date="2019-03" db="EMBL/GenBank/DDBJ databases">
        <title>Genomic Encyclopedia of Archaeal and Bacterial Type Strains, Phase II (KMG-II): from individual species to whole genera.</title>
        <authorList>
            <person name="Goeker M."/>
        </authorList>
    </citation>
    <scope>NUCLEOTIDE SEQUENCE [LARGE SCALE GENOMIC DNA]</scope>
    <source>
        <strain evidence="11 12">DSM 28353</strain>
    </source>
</reference>
<dbReference type="AlphaFoldDB" id="A0A4R6WFA0"/>
<dbReference type="GO" id="GO:0000155">
    <property type="term" value="F:phosphorelay sensor kinase activity"/>
    <property type="evidence" value="ECO:0007669"/>
    <property type="project" value="InterPro"/>
</dbReference>
<protein>
    <recommendedName>
        <fullName evidence="2">histidine kinase</fullName>
        <ecNumber evidence="2">2.7.13.3</ecNumber>
    </recommendedName>
</protein>
<evidence type="ECO:0000256" key="6">
    <source>
        <dbReference type="ARBA" id="ARBA00022777"/>
    </source>
</evidence>
<comment type="catalytic activity">
    <reaction evidence="1">
        <text>ATP + protein L-histidine = ADP + protein N-phospho-L-histidine.</text>
        <dbReference type="EC" id="2.7.13.3"/>
    </reaction>
</comment>
<accession>A0A4R6WFA0</accession>
<evidence type="ECO:0000256" key="2">
    <source>
        <dbReference type="ARBA" id="ARBA00012438"/>
    </source>
</evidence>
<dbReference type="PROSITE" id="PS50109">
    <property type="entry name" value="HIS_KIN"/>
    <property type="match status" value="1"/>
</dbReference>
<evidence type="ECO:0000256" key="7">
    <source>
        <dbReference type="ARBA" id="ARBA00022840"/>
    </source>
</evidence>
<evidence type="ECO:0000256" key="3">
    <source>
        <dbReference type="ARBA" id="ARBA00022553"/>
    </source>
</evidence>
<dbReference type="InterPro" id="IPR003661">
    <property type="entry name" value="HisK_dim/P_dom"/>
</dbReference>
<feature type="transmembrane region" description="Helical" evidence="9">
    <location>
        <begin position="158"/>
        <end position="178"/>
    </location>
</feature>
<dbReference type="InterPro" id="IPR005467">
    <property type="entry name" value="His_kinase_dom"/>
</dbReference>
<dbReference type="PANTHER" id="PTHR43065:SF10">
    <property type="entry name" value="PEROXIDE STRESS-ACTIVATED HISTIDINE KINASE MAK3"/>
    <property type="match status" value="1"/>
</dbReference>
<keyword evidence="9" id="KW-0812">Transmembrane</keyword>
<gene>
    <name evidence="11" type="ORF">CLV99_3566</name>
</gene>
<keyword evidence="4" id="KW-0808">Transferase</keyword>
<evidence type="ECO:0000256" key="9">
    <source>
        <dbReference type="SAM" id="Phobius"/>
    </source>
</evidence>
<keyword evidence="8" id="KW-0902">Two-component regulatory system</keyword>
<dbReference type="EC" id="2.7.13.3" evidence="2"/>
<comment type="caution">
    <text evidence="11">The sequence shown here is derived from an EMBL/GenBank/DDBJ whole genome shotgun (WGS) entry which is preliminary data.</text>
</comment>
<dbReference type="SMART" id="SM00387">
    <property type="entry name" value="HATPase_c"/>
    <property type="match status" value="1"/>
</dbReference>
<dbReference type="PANTHER" id="PTHR43065">
    <property type="entry name" value="SENSOR HISTIDINE KINASE"/>
    <property type="match status" value="1"/>
</dbReference>
<dbReference type="RefSeq" id="WP_133585756.1">
    <property type="nucleotide sequence ID" value="NZ_SNYV01000016.1"/>
</dbReference>
<keyword evidence="12" id="KW-1185">Reference proteome</keyword>
<dbReference type="OrthoDB" id="1931120at2"/>
<keyword evidence="9" id="KW-1133">Transmembrane helix</keyword>
<evidence type="ECO:0000313" key="11">
    <source>
        <dbReference type="EMBL" id="TDQ75872.1"/>
    </source>
</evidence>
<sequence>MNPYKYNKQVWKIVLLFFAAMIGIASLLYTNYLVKNLSSSERTKAEVWAMSTRSIMSMPDVDDEFISFVYAVRDSLSLPAIITDAKGNIIFWRDLDSTKTNIQAEVEHKKGLVYDTDYFQKQLHTMKGMHPPIMLDLDTGESWFVYYKDSSALQQLRIFPYIQLSLIAIFLVIAYTVFNSIKKSEQNLVWVGMAKEAAHQLGTPISSLMGWIELIRLKYNAENDDVVNEMERDVQRLEIVADRFSKIGSTPSLSNHNVYLVVNDFMNYFKIRTSDKITFILEGDRHVEAMLNVPLFDWIIENLLKNAVNAIGTEGTIKVSITENIAKEEIFIDISDTGKGIPRSNFETIFQPGFTTRKRGWGLGLSLTMRMVSYHKGQIFVKESEIGKGTTFRIILKSNLKYEPTQV</sequence>
<dbReference type="CDD" id="cd00082">
    <property type="entry name" value="HisKA"/>
    <property type="match status" value="1"/>
</dbReference>
<dbReference type="SUPFAM" id="SSF55874">
    <property type="entry name" value="ATPase domain of HSP90 chaperone/DNA topoisomerase II/histidine kinase"/>
    <property type="match status" value="1"/>
</dbReference>
<evidence type="ECO:0000256" key="1">
    <source>
        <dbReference type="ARBA" id="ARBA00000085"/>
    </source>
</evidence>
<dbReference type="Pfam" id="PF02518">
    <property type="entry name" value="HATPase_c"/>
    <property type="match status" value="1"/>
</dbReference>
<dbReference type="Proteomes" id="UP000295292">
    <property type="component" value="Unassembled WGS sequence"/>
</dbReference>
<dbReference type="Gene3D" id="3.30.565.10">
    <property type="entry name" value="Histidine kinase-like ATPase, C-terminal domain"/>
    <property type="match status" value="1"/>
</dbReference>
<proteinExistence type="predicted"/>
<feature type="domain" description="Histidine kinase" evidence="10">
    <location>
        <begin position="196"/>
        <end position="400"/>
    </location>
</feature>
<dbReference type="InterPro" id="IPR004358">
    <property type="entry name" value="Sig_transdc_His_kin-like_C"/>
</dbReference>
<keyword evidence="7" id="KW-0067">ATP-binding</keyword>
<organism evidence="11 12">
    <name type="scientific">Sphingobacterium yanglingense</name>
    <dbReference type="NCBI Taxonomy" id="1437280"/>
    <lineage>
        <taxon>Bacteria</taxon>
        <taxon>Pseudomonadati</taxon>
        <taxon>Bacteroidota</taxon>
        <taxon>Sphingobacteriia</taxon>
        <taxon>Sphingobacteriales</taxon>
        <taxon>Sphingobacteriaceae</taxon>
        <taxon>Sphingobacterium</taxon>
    </lineage>
</organism>
<name>A0A4R6WFA0_9SPHI</name>
<evidence type="ECO:0000313" key="12">
    <source>
        <dbReference type="Proteomes" id="UP000295292"/>
    </source>
</evidence>
<keyword evidence="5" id="KW-0547">Nucleotide-binding</keyword>